<keyword evidence="6 11" id="KW-0238">DNA-binding</keyword>
<keyword evidence="2" id="KW-0963">Cytoplasm</keyword>
<dbReference type="GO" id="GO:0000156">
    <property type="term" value="F:phosphorelay response regulator activity"/>
    <property type="evidence" value="ECO:0007669"/>
    <property type="project" value="TreeGrafter"/>
</dbReference>
<evidence type="ECO:0000256" key="10">
    <source>
        <dbReference type="PROSITE-ProRule" id="PRU00169"/>
    </source>
</evidence>
<dbReference type="InterPro" id="IPR011006">
    <property type="entry name" value="CheY-like_superfamily"/>
</dbReference>
<comment type="subcellular location">
    <subcellularLocation>
        <location evidence="1">Cytoplasm</location>
    </subcellularLocation>
</comment>
<dbReference type="GO" id="GO:0000987">
    <property type="term" value="F:cis-regulatory region sequence-specific DNA binding"/>
    <property type="evidence" value="ECO:0007669"/>
    <property type="project" value="UniProtKB-ARBA"/>
</dbReference>
<dbReference type="GO" id="GO:0005829">
    <property type="term" value="C:cytosol"/>
    <property type="evidence" value="ECO:0007669"/>
    <property type="project" value="TreeGrafter"/>
</dbReference>
<keyword evidence="4" id="KW-0902">Two-component regulatory system</keyword>
<dbReference type="SMART" id="SM00862">
    <property type="entry name" value="Trans_reg_C"/>
    <property type="match status" value="1"/>
</dbReference>
<dbReference type="EMBL" id="LN890655">
    <property type="protein sequence ID" value="CUS04796.2"/>
    <property type="molecule type" value="Genomic_DNA"/>
</dbReference>
<feature type="modified residue" description="4-aspartylphosphate" evidence="10">
    <location>
        <position position="55"/>
    </location>
</feature>
<dbReference type="RefSeq" id="WP_095044081.1">
    <property type="nucleotide sequence ID" value="NZ_LN890655.1"/>
</dbReference>
<evidence type="ECO:0000256" key="5">
    <source>
        <dbReference type="ARBA" id="ARBA00023015"/>
    </source>
</evidence>
<dbReference type="SUPFAM" id="SSF52172">
    <property type="entry name" value="CheY-like"/>
    <property type="match status" value="1"/>
</dbReference>
<dbReference type="InterPro" id="IPR036388">
    <property type="entry name" value="WH-like_DNA-bd_sf"/>
</dbReference>
<evidence type="ECO:0000259" key="13">
    <source>
        <dbReference type="PROSITE" id="PS51755"/>
    </source>
</evidence>
<sequence>MSAGPRVLVIDDELQIRRFLRISLEAGGYEVHEVANGLDGLGRAAQLRPDLIILDLGLPDISGLEVLRRLREWTTTPTIILSVRDADRDKVAALDAGADDYLTKPFSLEELMARLRVAQRHARPGPQSSTHQMGSIEVDLSRRQVTRDGEPLKLTPTEYALLRLLIQHAGRVLTHKQILREVWGPDYVEETHYLRVYFAQLRQKLEDDPSRPRLILTEPGVGYRLAVAPEGD</sequence>
<dbReference type="GO" id="GO:0032993">
    <property type="term" value="C:protein-DNA complex"/>
    <property type="evidence" value="ECO:0007669"/>
    <property type="project" value="TreeGrafter"/>
</dbReference>
<dbReference type="GO" id="GO:0042802">
    <property type="term" value="F:identical protein binding"/>
    <property type="evidence" value="ECO:0007669"/>
    <property type="project" value="UniProtKB-ARBA"/>
</dbReference>
<dbReference type="OrthoDB" id="9790454at2"/>
<evidence type="ECO:0000313" key="14">
    <source>
        <dbReference type="EMBL" id="CUS04796.2"/>
    </source>
</evidence>
<keyword evidence="3 10" id="KW-0597">Phosphoprotein</keyword>
<dbReference type="CDD" id="cd17620">
    <property type="entry name" value="REC_OmpR_KdpE-like"/>
    <property type="match status" value="1"/>
</dbReference>
<evidence type="ECO:0000256" key="9">
    <source>
        <dbReference type="ARBA" id="ARBA00074083"/>
    </source>
</evidence>
<feature type="domain" description="Response regulatory" evidence="12">
    <location>
        <begin position="6"/>
        <end position="119"/>
    </location>
</feature>
<reference evidence="14" key="1">
    <citation type="submission" date="2016-01" db="EMBL/GenBank/DDBJ databases">
        <authorList>
            <person name="Mcilroy J.S."/>
            <person name="Karst M S."/>
            <person name="Albertsen M."/>
        </authorList>
    </citation>
    <scope>NUCLEOTIDE SEQUENCE</scope>
    <source>
        <strain evidence="14">Cfx-K</strain>
    </source>
</reference>
<dbReference type="Gene3D" id="6.10.250.690">
    <property type="match status" value="1"/>
</dbReference>
<dbReference type="Proteomes" id="UP000215027">
    <property type="component" value="Chromosome I"/>
</dbReference>
<feature type="DNA-binding region" description="OmpR/PhoB-type" evidence="11">
    <location>
        <begin position="128"/>
        <end position="227"/>
    </location>
</feature>
<dbReference type="GO" id="GO:0045893">
    <property type="term" value="P:positive regulation of DNA-templated transcription"/>
    <property type="evidence" value="ECO:0007669"/>
    <property type="project" value="UniProtKB-ARBA"/>
</dbReference>
<evidence type="ECO:0000259" key="12">
    <source>
        <dbReference type="PROSITE" id="PS50110"/>
    </source>
</evidence>
<dbReference type="FunFam" id="3.40.50.2300:FF:000021">
    <property type="entry name" value="Two-component system response regulator KdpE"/>
    <property type="match status" value="1"/>
</dbReference>
<dbReference type="PROSITE" id="PS50110">
    <property type="entry name" value="RESPONSE_REGULATORY"/>
    <property type="match status" value="1"/>
</dbReference>
<dbReference type="InterPro" id="IPR001789">
    <property type="entry name" value="Sig_transdc_resp-reg_receiver"/>
</dbReference>
<dbReference type="CDD" id="cd00383">
    <property type="entry name" value="trans_reg_C"/>
    <property type="match status" value="1"/>
</dbReference>
<evidence type="ECO:0000256" key="8">
    <source>
        <dbReference type="ARBA" id="ARBA00057085"/>
    </source>
</evidence>
<dbReference type="InterPro" id="IPR001867">
    <property type="entry name" value="OmpR/PhoB-type_DNA-bd"/>
</dbReference>
<accession>A0A160T409</accession>
<dbReference type="Gene3D" id="3.40.50.2300">
    <property type="match status" value="1"/>
</dbReference>
<evidence type="ECO:0000256" key="11">
    <source>
        <dbReference type="PROSITE-ProRule" id="PRU01091"/>
    </source>
</evidence>
<keyword evidence="7" id="KW-0804">Transcription</keyword>
<dbReference type="SMART" id="SM00448">
    <property type="entry name" value="REC"/>
    <property type="match status" value="1"/>
</dbReference>
<protein>
    <recommendedName>
        <fullName evidence="9">Transcriptional regulatory protein KdpE</fullName>
    </recommendedName>
</protein>
<evidence type="ECO:0000256" key="2">
    <source>
        <dbReference type="ARBA" id="ARBA00022490"/>
    </source>
</evidence>
<evidence type="ECO:0000256" key="7">
    <source>
        <dbReference type="ARBA" id="ARBA00023163"/>
    </source>
</evidence>
<comment type="function">
    <text evidence="8">Member of the two-component regulatory system KdpD/KdpE involved in the regulation of the kdp operon. Upon phosphorylation by KdpD, functions as a transcription regulator by direct binding to promoter regions of target genes to positively regulate their expression.</text>
</comment>
<feature type="domain" description="OmpR/PhoB-type" evidence="13">
    <location>
        <begin position="128"/>
        <end position="227"/>
    </location>
</feature>
<evidence type="ECO:0000256" key="6">
    <source>
        <dbReference type="ARBA" id="ARBA00023125"/>
    </source>
</evidence>
<dbReference type="Gene3D" id="1.10.10.10">
    <property type="entry name" value="Winged helix-like DNA-binding domain superfamily/Winged helix DNA-binding domain"/>
    <property type="match status" value="1"/>
</dbReference>
<evidence type="ECO:0000256" key="1">
    <source>
        <dbReference type="ARBA" id="ARBA00004496"/>
    </source>
</evidence>
<gene>
    <name evidence="14" type="primary">kdpE</name>
    <name evidence="14" type="ORF">CFX0092_A2918</name>
</gene>
<keyword evidence="5" id="KW-0805">Transcription regulation</keyword>
<keyword evidence="15" id="KW-1185">Reference proteome</keyword>
<organism evidence="14 15">
    <name type="scientific">Candidatus Promineifilum breve</name>
    <dbReference type="NCBI Taxonomy" id="1806508"/>
    <lineage>
        <taxon>Bacteria</taxon>
        <taxon>Bacillati</taxon>
        <taxon>Chloroflexota</taxon>
        <taxon>Ardenticatenia</taxon>
        <taxon>Candidatus Promineifilales</taxon>
        <taxon>Candidatus Promineifilaceae</taxon>
        <taxon>Candidatus Promineifilum</taxon>
    </lineage>
</organism>
<name>A0A160T409_9CHLR</name>
<proteinExistence type="predicted"/>
<dbReference type="KEGG" id="pbf:CFX0092_A2918"/>
<evidence type="ECO:0000256" key="4">
    <source>
        <dbReference type="ARBA" id="ARBA00023012"/>
    </source>
</evidence>
<evidence type="ECO:0000313" key="15">
    <source>
        <dbReference type="Proteomes" id="UP000215027"/>
    </source>
</evidence>
<dbReference type="FunFam" id="1.10.10.10:FF:000210">
    <property type="entry name" value="Winged-helix transcriptional response regulator KdpE"/>
    <property type="match status" value="1"/>
</dbReference>
<dbReference type="Pfam" id="PF00072">
    <property type="entry name" value="Response_reg"/>
    <property type="match status" value="1"/>
</dbReference>
<evidence type="ECO:0000256" key="3">
    <source>
        <dbReference type="ARBA" id="ARBA00022553"/>
    </source>
</evidence>
<dbReference type="PANTHER" id="PTHR48111">
    <property type="entry name" value="REGULATOR OF RPOS"/>
    <property type="match status" value="1"/>
</dbReference>
<dbReference type="AlphaFoldDB" id="A0A160T409"/>
<dbReference type="Pfam" id="PF00486">
    <property type="entry name" value="Trans_reg_C"/>
    <property type="match status" value="1"/>
</dbReference>
<dbReference type="InterPro" id="IPR039420">
    <property type="entry name" value="WalR-like"/>
</dbReference>
<dbReference type="PROSITE" id="PS51755">
    <property type="entry name" value="OMPR_PHOB"/>
    <property type="match status" value="1"/>
</dbReference>
<dbReference type="PANTHER" id="PTHR48111:SF50">
    <property type="entry name" value="KDP OPERON TRANSCRIPTIONAL REGULATORY PROTEIN KDPE"/>
    <property type="match status" value="1"/>
</dbReference>